<dbReference type="PANTHER" id="PTHR43133:SF46">
    <property type="entry name" value="RNA POLYMERASE SIGMA-70 FACTOR ECF SUBFAMILY"/>
    <property type="match status" value="1"/>
</dbReference>
<dbReference type="STRING" id="1123265.GCA_000686625_01121"/>
<evidence type="ECO:0000313" key="8">
    <source>
        <dbReference type="Proteomes" id="UP000308196"/>
    </source>
</evidence>
<feature type="domain" description="RNA polymerase sigma factor 70 region 4 type 2" evidence="6">
    <location>
        <begin position="131"/>
        <end position="175"/>
    </location>
</feature>
<dbReference type="SUPFAM" id="SSF88946">
    <property type="entry name" value="Sigma2 domain of RNA polymerase sigma factors"/>
    <property type="match status" value="1"/>
</dbReference>
<proteinExistence type="inferred from homology"/>
<sequence length="200" mass="23195">MITFHYLMTDSQLIDSLKEDGQAGFVAIYHRYYKQLLFFISRYVNDTDAAEEIVADVFVKLWSRRLDFHSMDSLRAFLYIVAKNASLNVIRTNRSRGIQEPLSAYEDMLMDDQDVFSDMIYAELIHAIFNEVEKLPEKQREVFNLTFIEDKTVEEIAEQLQISPAAVYTNRSRAISTIKDLLGPKDALTIFAFLTLIDKN</sequence>
<evidence type="ECO:0000256" key="3">
    <source>
        <dbReference type="ARBA" id="ARBA00023082"/>
    </source>
</evidence>
<dbReference type="GO" id="GO:0016987">
    <property type="term" value="F:sigma factor activity"/>
    <property type="evidence" value="ECO:0007669"/>
    <property type="project" value="UniProtKB-KW"/>
</dbReference>
<evidence type="ECO:0000259" key="6">
    <source>
        <dbReference type="Pfam" id="PF08281"/>
    </source>
</evidence>
<protein>
    <submittedName>
        <fullName evidence="7">Sigma-24</fullName>
    </submittedName>
</protein>
<dbReference type="Pfam" id="PF04542">
    <property type="entry name" value="Sigma70_r2"/>
    <property type="match status" value="1"/>
</dbReference>
<keyword evidence="4" id="KW-0804">Transcription</keyword>
<dbReference type="GO" id="GO:0003677">
    <property type="term" value="F:DNA binding"/>
    <property type="evidence" value="ECO:0007669"/>
    <property type="project" value="InterPro"/>
</dbReference>
<evidence type="ECO:0000313" key="7">
    <source>
        <dbReference type="EMBL" id="VTR39923.1"/>
    </source>
</evidence>
<dbReference type="InterPro" id="IPR014327">
    <property type="entry name" value="RNA_pol_sigma70_bacteroid"/>
</dbReference>
<evidence type="ECO:0000256" key="1">
    <source>
        <dbReference type="ARBA" id="ARBA00010641"/>
    </source>
</evidence>
<dbReference type="Pfam" id="PF08281">
    <property type="entry name" value="Sigma70_r4_2"/>
    <property type="match status" value="1"/>
</dbReference>
<comment type="similarity">
    <text evidence="1">Belongs to the sigma-70 factor family. ECF subfamily.</text>
</comment>
<keyword evidence="2" id="KW-0805">Transcription regulation</keyword>
<dbReference type="GO" id="GO:0006352">
    <property type="term" value="P:DNA-templated transcription initiation"/>
    <property type="evidence" value="ECO:0007669"/>
    <property type="project" value="InterPro"/>
</dbReference>
<evidence type="ECO:0000256" key="4">
    <source>
        <dbReference type="ARBA" id="ARBA00023163"/>
    </source>
</evidence>
<evidence type="ECO:0000259" key="5">
    <source>
        <dbReference type="Pfam" id="PF04542"/>
    </source>
</evidence>
<dbReference type="InterPro" id="IPR013325">
    <property type="entry name" value="RNA_pol_sigma_r2"/>
</dbReference>
<dbReference type="Proteomes" id="UP000308196">
    <property type="component" value="Chromosome"/>
</dbReference>
<dbReference type="KEGG" id="stha:NCTC11429_02257"/>
<evidence type="ECO:0000256" key="2">
    <source>
        <dbReference type="ARBA" id="ARBA00023015"/>
    </source>
</evidence>
<dbReference type="Gene3D" id="1.10.10.10">
    <property type="entry name" value="Winged helix-like DNA-binding domain superfamily/Winged helix DNA-binding domain"/>
    <property type="match status" value="1"/>
</dbReference>
<dbReference type="PANTHER" id="PTHR43133">
    <property type="entry name" value="RNA POLYMERASE ECF-TYPE SIGMA FACTO"/>
    <property type="match status" value="1"/>
</dbReference>
<gene>
    <name evidence="7" type="primary">rpoE_6</name>
    <name evidence="7" type="ORF">NCTC11429_02257</name>
</gene>
<dbReference type="NCBIfam" id="TIGR02985">
    <property type="entry name" value="Sig70_bacteroi1"/>
    <property type="match status" value="1"/>
</dbReference>
<feature type="domain" description="RNA polymerase sigma-70 region 2" evidence="5">
    <location>
        <begin position="28"/>
        <end position="95"/>
    </location>
</feature>
<dbReference type="InterPro" id="IPR007627">
    <property type="entry name" value="RNA_pol_sigma70_r2"/>
</dbReference>
<name>A0A4U9V2I4_9SPHI</name>
<dbReference type="AlphaFoldDB" id="A0A4U9V2I4"/>
<dbReference type="CDD" id="cd06171">
    <property type="entry name" value="Sigma70_r4"/>
    <property type="match status" value="1"/>
</dbReference>
<dbReference type="SUPFAM" id="SSF88659">
    <property type="entry name" value="Sigma3 and sigma4 domains of RNA polymerase sigma factors"/>
    <property type="match status" value="1"/>
</dbReference>
<dbReference type="InterPro" id="IPR036388">
    <property type="entry name" value="WH-like_DNA-bd_sf"/>
</dbReference>
<keyword evidence="3" id="KW-0731">Sigma factor</keyword>
<dbReference type="InterPro" id="IPR013249">
    <property type="entry name" value="RNA_pol_sigma70_r4_t2"/>
</dbReference>
<dbReference type="EMBL" id="LR590484">
    <property type="protein sequence ID" value="VTR39923.1"/>
    <property type="molecule type" value="Genomic_DNA"/>
</dbReference>
<dbReference type="InterPro" id="IPR013324">
    <property type="entry name" value="RNA_pol_sigma_r3/r4-like"/>
</dbReference>
<dbReference type="Gene3D" id="1.10.1740.10">
    <property type="match status" value="1"/>
</dbReference>
<reference evidence="7 8" key="1">
    <citation type="submission" date="2019-05" db="EMBL/GenBank/DDBJ databases">
        <authorList>
            <consortium name="Pathogen Informatics"/>
        </authorList>
    </citation>
    <scope>NUCLEOTIDE SEQUENCE [LARGE SCALE GENOMIC DNA]</scope>
    <source>
        <strain evidence="7 8">NCTC11429</strain>
    </source>
</reference>
<dbReference type="InterPro" id="IPR039425">
    <property type="entry name" value="RNA_pol_sigma-70-like"/>
</dbReference>
<dbReference type="InterPro" id="IPR014284">
    <property type="entry name" value="RNA_pol_sigma-70_dom"/>
</dbReference>
<accession>A0A4U9V2I4</accession>
<dbReference type="NCBIfam" id="TIGR02937">
    <property type="entry name" value="sigma70-ECF"/>
    <property type="match status" value="1"/>
</dbReference>
<organism evidence="7 8">
    <name type="scientific">Sphingobacterium thalpophilum</name>
    <dbReference type="NCBI Taxonomy" id="259"/>
    <lineage>
        <taxon>Bacteria</taxon>
        <taxon>Pseudomonadati</taxon>
        <taxon>Bacteroidota</taxon>
        <taxon>Sphingobacteriia</taxon>
        <taxon>Sphingobacteriales</taxon>
        <taxon>Sphingobacteriaceae</taxon>
        <taxon>Sphingobacterium</taxon>
    </lineage>
</organism>